<protein>
    <submittedName>
        <fullName evidence="1">Uncharacterized protein</fullName>
    </submittedName>
</protein>
<keyword evidence="2" id="KW-1185">Reference proteome</keyword>
<dbReference type="AlphaFoldDB" id="A0A0C3PS41"/>
<dbReference type="Proteomes" id="UP000054217">
    <property type="component" value="Unassembled WGS sequence"/>
</dbReference>
<sequence length="79" mass="8908">MKKLPSSSFQGESTDNKSVCQPRLRQYLVMLHLCDPQTTTPLSQPPSSAFRLDQELEDPSVLCRASSEFCDKGKRTYTP</sequence>
<accession>A0A0C3PS41</accession>
<organism evidence="1 2">
    <name type="scientific">Pisolithus tinctorius Marx 270</name>
    <dbReference type="NCBI Taxonomy" id="870435"/>
    <lineage>
        <taxon>Eukaryota</taxon>
        <taxon>Fungi</taxon>
        <taxon>Dikarya</taxon>
        <taxon>Basidiomycota</taxon>
        <taxon>Agaricomycotina</taxon>
        <taxon>Agaricomycetes</taxon>
        <taxon>Agaricomycetidae</taxon>
        <taxon>Boletales</taxon>
        <taxon>Sclerodermatineae</taxon>
        <taxon>Pisolithaceae</taxon>
        <taxon>Pisolithus</taxon>
    </lineage>
</organism>
<proteinExistence type="predicted"/>
<reference evidence="1 2" key="1">
    <citation type="submission" date="2014-04" db="EMBL/GenBank/DDBJ databases">
        <authorList>
            <consortium name="DOE Joint Genome Institute"/>
            <person name="Kuo A."/>
            <person name="Kohler A."/>
            <person name="Costa M.D."/>
            <person name="Nagy L.G."/>
            <person name="Floudas D."/>
            <person name="Copeland A."/>
            <person name="Barry K.W."/>
            <person name="Cichocki N."/>
            <person name="Veneault-Fourrey C."/>
            <person name="LaButti K."/>
            <person name="Lindquist E.A."/>
            <person name="Lipzen A."/>
            <person name="Lundell T."/>
            <person name="Morin E."/>
            <person name="Murat C."/>
            <person name="Sun H."/>
            <person name="Tunlid A."/>
            <person name="Henrissat B."/>
            <person name="Grigoriev I.V."/>
            <person name="Hibbett D.S."/>
            <person name="Martin F."/>
            <person name="Nordberg H.P."/>
            <person name="Cantor M.N."/>
            <person name="Hua S.X."/>
        </authorList>
    </citation>
    <scope>NUCLEOTIDE SEQUENCE [LARGE SCALE GENOMIC DNA]</scope>
    <source>
        <strain evidence="1 2">Marx 270</strain>
    </source>
</reference>
<evidence type="ECO:0000313" key="2">
    <source>
        <dbReference type="Proteomes" id="UP000054217"/>
    </source>
</evidence>
<reference evidence="2" key="2">
    <citation type="submission" date="2015-01" db="EMBL/GenBank/DDBJ databases">
        <title>Evolutionary Origins and Diversification of the Mycorrhizal Mutualists.</title>
        <authorList>
            <consortium name="DOE Joint Genome Institute"/>
            <consortium name="Mycorrhizal Genomics Consortium"/>
            <person name="Kohler A."/>
            <person name="Kuo A."/>
            <person name="Nagy L.G."/>
            <person name="Floudas D."/>
            <person name="Copeland A."/>
            <person name="Barry K.W."/>
            <person name="Cichocki N."/>
            <person name="Veneault-Fourrey C."/>
            <person name="LaButti K."/>
            <person name="Lindquist E.A."/>
            <person name="Lipzen A."/>
            <person name="Lundell T."/>
            <person name="Morin E."/>
            <person name="Murat C."/>
            <person name="Riley R."/>
            <person name="Ohm R."/>
            <person name="Sun H."/>
            <person name="Tunlid A."/>
            <person name="Henrissat B."/>
            <person name="Grigoriev I.V."/>
            <person name="Hibbett D.S."/>
            <person name="Martin F."/>
        </authorList>
    </citation>
    <scope>NUCLEOTIDE SEQUENCE [LARGE SCALE GENOMIC DNA]</scope>
    <source>
        <strain evidence="2">Marx 270</strain>
    </source>
</reference>
<evidence type="ECO:0000313" key="1">
    <source>
        <dbReference type="EMBL" id="KIO11921.1"/>
    </source>
</evidence>
<name>A0A0C3PS41_PISTI</name>
<dbReference type="EMBL" id="KN831949">
    <property type="protein sequence ID" value="KIO11921.1"/>
    <property type="molecule type" value="Genomic_DNA"/>
</dbReference>
<dbReference type="HOGENOM" id="CLU_2606994_0_0_1"/>
<dbReference type="InParanoid" id="A0A0C3PS41"/>
<gene>
    <name evidence="1" type="ORF">M404DRAFT_994615</name>
</gene>
<dbReference type="OrthoDB" id="10562055at2759"/>